<organism evidence="1 2">
    <name type="scientific">Flavobacterium araucananum</name>
    <dbReference type="NCBI Taxonomy" id="946678"/>
    <lineage>
        <taxon>Bacteria</taxon>
        <taxon>Pseudomonadati</taxon>
        <taxon>Bacteroidota</taxon>
        <taxon>Flavobacteriia</taxon>
        <taxon>Flavobacteriales</taxon>
        <taxon>Flavobacteriaceae</taxon>
        <taxon>Flavobacterium</taxon>
    </lineage>
</organism>
<dbReference type="EMBL" id="MUGS01000069">
    <property type="protein sequence ID" value="OXE98093.1"/>
    <property type="molecule type" value="Genomic_DNA"/>
</dbReference>
<accession>A0A227NJZ2</accession>
<sequence>MLIPKKVTVFQTGFDTILNEKAFKHDCLKAFCFLKLLLGLYMAEKEAPEPLCFSQLKWDFAIVFKNWVTNRSLMKF</sequence>
<evidence type="ECO:0000313" key="1">
    <source>
        <dbReference type="EMBL" id="OXE98093.1"/>
    </source>
</evidence>
<comment type="caution">
    <text evidence="1">The sequence shown here is derived from an EMBL/GenBank/DDBJ whole genome shotgun (WGS) entry which is preliminary data.</text>
</comment>
<keyword evidence="2" id="KW-1185">Reference proteome</keyword>
<name>A0A227NJZ2_9FLAO</name>
<protein>
    <submittedName>
        <fullName evidence="1">Uncharacterized protein</fullName>
    </submittedName>
</protein>
<proteinExistence type="predicted"/>
<reference evidence="1 2" key="1">
    <citation type="submission" date="2016-11" db="EMBL/GenBank/DDBJ databases">
        <title>Whole genomes of Flavobacteriaceae.</title>
        <authorList>
            <person name="Stine C."/>
            <person name="Li C."/>
            <person name="Tadesse D."/>
        </authorList>
    </citation>
    <scope>NUCLEOTIDE SEQUENCE [LARGE SCALE GENOMIC DNA]</scope>
    <source>
        <strain evidence="1 2">DSM 24704</strain>
    </source>
</reference>
<dbReference type="Proteomes" id="UP000214684">
    <property type="component" value="Unassembled WGS sequence"/>
</dbReference>
<evidence type="ECO:0000313" key="2">
    <source>
        <dbReference type="Proteomes" id="UP000214684"/>
    </source>
</evidence>
<dbReference type="AlphaFoldDB" id="A0A227NJZ2"/>
<gene>
    <name evidence="1" type="ORF">B0A64_22810</name>
</gene>